<dbReference type="EMBL" id="JBHSXH010000015">
    <property type="protein sequence ID" value="MFC6827115.1"/>
    <property type="molecule type" value="Genomic_DNA"/>
</dbReference>
<evidence type="ECO:0000259" key="2">
    <source>
        <dbReference type="Pfam" id="PF25934"/>
    </source>
</evidence>
<evidence type="ECO:0000313" key="4">
    <source>
        <dbReference type="Proteomes" id="UP001596408"/>
    </source>
</evidence>
<feature type="domain" description="DUF7979" evidence="2">
    <location>
        <begin position="36"/>
        <end position="115"/>
    </location>
</feature>
<organism evidence="3 4">
    <name type="scientific">Halopelagius fulvigenes</name>
    <dbReference type="NCBI Taxonomy" id="1198324"/>
    <lineage>
        <taxon>Archaea</taxon>
        <taxon>Methanobacteriati</taxon>
        <taxon>Methanobacteriota</taxon>
        <taxon>Stenosarchaea group</taxon>
        <taxon>Halobacteria</taxon>
        <taxon>Halobacteriales</taxon>
        <taxon>Haloferacaceae</taxon>
    </lineage>
</organism>
<gene>
    <name evidence="3" type="ORF">ACFQEV_19235</name>
</gene>
<feature type="transmembrane region" description="Helical" evidence="1">
    <location>
        <begin position="156"/>
        <end position="172"/>
    </location>
</feature>
<evidence type="ECO:0000313" key="3">
    <source>
        <dbReference type="EMBL" id="MFC6827115.1"/>
    </source>
</evidence>
<evidence type="ECO:0000256" key="1">
    <source>
        <dbReference type="SAM" id="Phobius"/>
    </source>
</evidence>
<name>A0ABD5U2Y5_9EURY</name>
<keyword evidence="1" id="KW-0812">Transmembrane</keyword>
<dbReference type="InterPro" id="IPR058285">
    <property type="entry name" value="DUF7979"/>
</dbReference>
<accession>A0ABD5U2Y5</accession>
<keyword evidence="1" id="KW-0472">Membrane</keyword>
<dbReference type="AlphaFoldDB" id="A0ABD5U2Y5"/>
<keyword evidence="4" id="KW-1185">Reference proteome</keyword>
<comment type="caution">
    <text evidence="3">The sequence shown here is derived from an EMBL/GenBank/DDBJ whole genome shotgun (WGS) entry which is preliminary data.</text>
</comment>
<sequence length="211" mass="23320">MDDRYLSVASALFAVVVAASLVGAPLAMADWGEQAEFSVEPVQRSERDDEVPVLRYEELPFDARDAVRRAVESPDGHHVVYGWEDAPDRFFYSDYAAPGNGRYVVVYEGRYYRLETYAGGGFPFVYWLYELPFVAYGLILASVAVRTYDGERSPRTAAVLALLGVAFHLLGPEFDFPLIPPGAFVGFGTAVTVGLAVKLLWDAAYTNYPIP</sequence>
<dbReference type="Proteomes" id="UP001596408">
    <property type="component" value="Unassembled WGS sequence"/>
</dbReference>
<feature type="transmembrane region" description="Helical" evidence="1">
    <location>
        <begin position="178"/>
        <end position="201"/>
    </location>
</feature>
<keyword evidence="1" id="KW-1133">Transmembrane helix</keyword>
<dbReference type="Pfam" id="PF25934">
    <property type="entry name" value="DUF7979"/>
    <property type="match status" value="1"/>
</dbReference>
<reference evidence="3 4" key="1">
    <citation type="journal article" date="2019" name="Int. J. Syst. Evol. Microbiol.">
        <title>The Global Catalogue of Microorganisms (GCM) 10K type strain sequencing project: providing services to taxonomists for standard genome sequencing and annotation.</title>
        <authorList>
            <consortium name="The Broad Institute Genomics Platform"/>
            <consortium name="The Broad Institute Genome Sequencing Center for Infectious Disease"/>
            <person name="Wu L."/>
            <person name="Ma J."/>
        </authorList>
    </citation>
    <scope>NUCLEOTIDE SEQUENCE [LARGE SCALE GENOMIC DNA]</scope>
    <source>
        <strain evidence="3 4">YIM 94188</strain>
    </source>
</reference>
<proteinExistence type="predicted"/>
<feature type="transmembrane region" description="Helical" evidence="1">
    <location>
        <begin position="124"/>
        <end position="144"/>
    </location>
</feature>
<dbReference type="RefSeq" id="WP_379699553.1">
    <property type="nucleotide sequence ID" value="NZ_JBHSXH010000015.1"/>
</dbReference>
<protein>
    <recommendedName>
        <fullName evidence="2">DUF7979 domain-containing protein</fullName>
    </recommendedName>
</protein>